<dbReference type="EMBL" id="JAINUF010000005">
    <property type="protein sequence ID" value="KAJ8359079.1"/>
    <property type="molecule type" value="Genomic_DNA"/>
</dbReference>
<dbReference type="Proteomes" id="UP001152622">
    <property type="component" value="Chromosome 5"/>
</dbReference>
<dbReference type="InterPro" id="IPR046616">
    <property type="entry name" value="DUF6729"/>
</dbReference>
<gene>
    <name evidence="3" type="ORF">SKAU_G00156040</name>
</gene>
<evidence type="ECO:0000313" key="3">
    <source>
        <dbReference type="EMBL" id="KAJ8359079.1"/>
    </source>
</evidence>
<proteinExistence type="predicted"/>
<feature type="domain" description="DUF6729" evidence="2">
    <location>
        <begin position="2"/>
        <end position="223"/>
    </location>
</feature>
<evidence type="ECO:0000259" key="2">
    <source>
        <dbReference type="Pfam" id="PF20499"/>
    </source>
</evidence>
<keyword evidence="4" id="KW-1185">Reference proteome</keyword>
<dbReference type="PANTHER" id="PTHR24401:SF29">
    <property type="entry name" value="SI:CH211-243P7.3-RELATED"/>
    <property type="match status" value="1"/>
</dbReference>
<comment type="caution">
    <text evidence="3">The sequence shown here is derived from an EMBL/GenBank/DDBJ whole genome shotgun (WGS) entry which is preliminary data.</text>
</comment>
<protein>
    <recommendedName>
        <fullName evidence="2">DUF6729 domain-containing protein</fullName>
    </recommendedName>
</protein>
<dbReference type="OrthoDB" id="8942218at2759"/>
<feature type="region of interest" description="Disordered" evidence="1">
    <location>
        <begin position="521"/>
        <end position="542"/>
    </location>
</feature>
<reference evidence="3" key="1">
    <citation type="journal article" date="2023" name="Science">
        <title>Genome structures resolve the early diversification of teleost fishes.</title>
        <authorList>
            <person name="Parey E."/>
            <person name="Louis A."/>
            <person name="Montfort J."/>
            <person name="Bouchez O."/>
            <person name="Roques C."/>
            <person name="Iampietro C."/>
            <person name="Lluch J."/>
            <person name="Castinel A."/>
            <person name="Donnadieu C."/>
            <person name="Desvignes T."/>
            <person name="Floi Bucao C."/>
            <person name="Jouanno E."/>
            <person name="Wen M."/>
            <person name="Mejri S."/>
            <person name="Dirks R."/>
            <person name="Jansen H."/>
            <person name="Henkel C."/>
            <person name="Chen W.J."/>
            <person name="Zahm M."/>
            <person name="Cabau C."/>
            <person name="Klopp C."/>
            <person name="Thompson A.W."/>
            <person name="Robinson-Rechavi M."/>
            <person name="Braasch I."/>
            <person name="Lecointre G."/>
            <person name="Bobe J."/>
            <person name="Postlethwait J.H."/>
            <person name="Berthelot C."/>
            <person name="Roest Crollius H."/>
            <person name="Guiguen Y."/>
        </authorList>
    </citation>
    <scope>NUCLEOTIDE SEQUENCE</scope>
    <source>
        <strain evidence="3">WJC10195</strain>
    </source>
</reference>
<evidence type="ECO:0000313" key="4">
    <source>
        <dbReference type="Proteomes" id="UP001152622"/>
    </source>
</evidence>
<accession>A0A9Q1FHX9</accession>
<organism evidence="3 4">
    <name type="scientific">Synaphobranchus kaupii</name>
    <name type="common">Kaup's arrowtooth eel</name>
    <dbReference type="NCBI Taxonomy" id="118154"/>
    <lineage>
        <taxon>Eukaryota</taxon>
        <taxon>Metazoa</taxon>
        <taxon>Chordata</taxon>
        <taxon>Craniata</taxon>
        <taxon>Vertebrata</taxon>
        <taxon>Euteleostomi</taxon>
        <taxon>Actinopterygii</taxon>
        <taxon>Neopterygii</taxon>
        <taxon>Teleostei</taxon>
        <taxon>Anguilliformes</taxon>
        <taxon>Synaphobranchidae</taxon>
        <taxon>Synaphobranchus</taxon>
    </lineage>
</organism>
<name>A0A9Q1FHX9_SYNKA</name>
<dbReference type="PANTHER" id="PTHR24401">
    <property type="entry name" value="SI:CH211-243P7.3-RELATED"/>
    <property type="match status" value="1"/>
</dbReference>
<sequence>MKKTIPQQDQRWIASTLWRNQRLRQDLKLWYEPPVPALIYNQAPTPDRFFTHRLLVWMPYHLWQVRVFCPVCRRHLTGYGIHKRARQVLDVDRYYLMVTETLRCNSPDCKTNYLSTSKTILDQLSLPLRGEFRLILTRKYACDIRVIRMLRERTLGNSSTRLVKQLRENHGEQWLQRLARYLEVCADFADCPSLFPVDFQEPPQPVAVPTNRWLLTVYGKDLMSRMGHIKARITSIFGSILKMDSTKKITKKLAGHAKGTALWLTSISNEVGQILISVLTAQEGPGLDQMVSDLIARYTQAGVAPPQLLYVDCGCCVEAGGESKLKTRFSGWPDLVVRLDIYHFLRRLAGGCTTDAHHLYPTFMASLSVCIFEWDPADVALLRMAKREQLRQEGVPAITDSLVDRQISKDELAIYCRRRTRGEEATILLIDRLLEQLMGHKGRDFLGVPLLDRERMEHIWQIQKRHVKCIQDLPGVHLYTETGKTTTKEGTVLTKYRCARGSTSLESFHCHLNRFIPGKLSAVPAGRPEQMEPGPGRSSYDPETASFPELLRGPGELIGVEYLLRQTGKPMQDMDQESEDTDELLEDVGIEGEQEDEGFQDYALDPTVASLEGLTAFLSTTAAQSTLLQPRSSPVCPSPVVPRLLPRLHHHLPSPPLVVPSLLHLHHRRRHLPSLRPPVPSLHHHHHLLCPPLLVPSLPHLLPSSLTVQRLPRPPPVVYSLLQHLPSPLLSPAPGATSQVPVEELWMSTACQGWSGSIDCQFLVGLRKQTSLVIGTQDASTIIALWKDLLPFDQAKVVFSARHQDKLKTGRFRTTKQRVEFTPGVESVRRCAISTSGSPAQWPDCCRLVESIFIRLCNIHRSPVKKMKGTLTRWTLILSDYRKIRQLVLSNGAVMHATTLQMVEVNQTTLIQVILMKPPEAMSVMN</sequence>
<dbReference type="Pfam" id="PF20499">
    <property type="entry name" value="DUF6729"/>
    <property type="match status" value="1"/>
</dbReference>
<dbReference type="AlphaFoldDB" id="A0A9Q1FHX9"/>
<evidence type="ECO:0000256" key="1">
    <source>
        <dbReference type="SAM" id="MobiDB-lite"/>
    </source>
</evidence>